<sequence length="367" mass="42051">MDLKILIVDDEAAPRDILVNYLPFGELGIQSVKAAGDGESALAEVPNFLPDIIISDIKMPRLNGIELAKRVRGLLPECKFIFLSGYPDKEYLKDAIKLKAASFVEKPIDLEEITETLREVIKECREQAPPDPRLLFFRETAETDRPLNDAVYKLSNEDLTSLSSNILAKNRQEAMLLLHRIMNGLTVCEGTEPAYIRQMFCQLVTPFLTAAKDRHITEFLEKGDYLLYEAPYTAYLSELKTLLYDTCSEFFRLLEAERYDAVESVNLYLKEHFADPELNVQKIAAALGFTHTYLCMLYKKNSGITINQQLTAIRIRHARTILPHTELKLYEVANQVGYSDSRYFAKVFLKETGLTPKEYRERHRHEA</sequence>
<dbReference type="SUPFAM" id="SSF46689">
    <property type="entry name" value="Homeodomain-like"/>
    <property type="match status" value="1"/>
</dbReference>
<dbReference type="PRINTS" id="PR00032">
    <property type="entry name" value="HTHARAC"/>
</dbReference>
<feature type="modified residue" description="4-aspartylphosphate" evidence="6">
    <location>
        <position position="56"/>
    </location>
</feature>
<dbReference type="InterPro" id="IPR009057">
    <property type="entry name" value="Homeodomain-like_sf"/>
</dbReference>
<evidence type="ECO:0000313" key="10">
    <source>
        <dbReference type="Proteomes" id="UP001314681"/>
    </source>
</evidence>
<protein>
    <recommendedName>
        <fullName evidence="1">Stage 0 sporulation protein A homolog</fullName>
    </recommendedName>
</protein>
<feature type="domain" description="Response regulatory" evidence="8">
    <location>
        <begin position="4"/>
        <end position="121"/>
    </location>
</feature>
<organism evidence="9 10">
    <name type="scientific">Diplocloster modestus</name>
    <dbReference type="NCBI Taxonomy" id="2850322"/>
    <lineage>
        <taxon>Bacteria</taxon>
        <taxon>Bacillati</taxon>
        <taxon>Bacillota</taxon>
        <taxon>Clostridia</taxon>
        <taxon>Lachnospirales</taxon>
        <taxon>Lachnospiraceae</taxon>
        <taxon>Diplocloster</taxon>
    </lineage>
</organism>
<keyword evidence="6" id="KW-0597">Phosphoprotein</keyword>
<keyword evidence="3" id="KW-0238">DNA-binding</keyword>
<keyword evidence="4" id="KW-0804">Transcription</keyword>
<evidence type="ECO:0000256" key="3">
    <source>
        <dbReference type="ARBA" id="ARBA00023125"/>
    </source>
</evidence>
<dbReference type="RefSeq" id="WP_158350758.1">
    <property type="nucleotide sequence ID" value="NZ_JAHQCX010000003.1"/>
</dbReference>
<dbReference type="SMART" id="SM00448">
    <property type="entry name" value="REC"/>
    <property type="match status" value="1"/>
</dbReference>
<accession>A0ABS6K4Q7</accession>
<dbReference type="PANTHER" id="PTHR43280:SF2">
    <property type="entry name" value="HTH-TYPE TRANSCRIPTIONAL REGULATOR EXSA"/>
    <property type="match status" value="1"/>
</dbReference>
<dbReference type="PANTHER" id="PTHR43280">
    <property type="entry name" value="ARAC-FAMILY TRANSCRIPTIONAL REGULATOR"/>
    <property type="match status" value="1"/>
</dbReference>
<dbReference type="InterPro" id="IPR001789">
    <property type="entry name" value="Sig_transdc_resp-reg_receiver"/>
</dbReference>
<evidence type="ECO:0000256" key="2">
    <source>
        <dbReference type="ARBA" id="ARBA00023015"/>
    </source>
</evidence>
<reference evidence="9 10" key="1">
    <citation type="submission" date="2021-06" db="EMBL/GenBank/DDBJ databases">
        <title>Description of novel taxa of the family Lachnospiraceae.</title>
        <authorList>
            <person name="Chaplin A.V."/>
            <person name="Sokolova S.R."/>
            <person name="Pikina A.P."/>
            <person name="Korzhanova M."/>
            <person name="Belova V."/>
            <person name="Korostin D."/>
            <person name="Efimov B.A."/>
        </authorList>
    </citation>
    <scope>NUCLEOTIDE SEQUENCE [LARGE SCALE GENOMIC DNA]</scope>
    <source>
        <strain evidence="9 10">ASD4241</strain>
    </source>
</reference>
<dbReference type="Gene3D" id="3.40.50.2300">
    <property type="match status" value="1"/>
</dbReference>
<name>A0ABS6K4Q7_9FIRM</name>
<dbReference type="PROSITE" id="PS00041">
    <property type="entry name" value="HTH_ARAC_FAMILY_1"/>
    <property type="match status" value="1"/>
</dbReference>
<dbReference type="PROSITE" id="PS01124">
    <property type="entry name" value="HTH_ARAC_FAMILY_2"/>
    <property type="match status" value="1"/>
</dbReference>
<gene>
    <name evidence="9" type="ORF">KTH90_05475</name>
</gene>
<dbReference type="EMBL" id="JAHQCX010000003">
    <property type="protein sequence ID" value="MBU9725463.1"/>
    <property type="molecule type" value="Genomic_DNA"/>
</dbReference>
<dbReference type="InterPro" id="IPR018060">
    <property type="entry name" value="HTH_AraC"/>
</dbReference>
<comment type="caution">
    <text evidence="9">The sequence shown here is derived from an EMBL/GenBank/DDBJ whole genome shotgun (WGS) entry which is preliminary data.</text>
</comment>
<dbReference type="Pfam" id="PF12833">
    <property type="entry name" value="HTH_18"/>
    <property type="match status" value="1"/>
</dbReference>
<proteinExistence type="predicted"/>
<evidence type="ECO:0000313" key="9">
    <source>
        <dbReference type="EMBL" id="MBU9725463.1"/>
    </source>
</evidence>
<dbReference type="InterPro" id="IPR018062">
    <property type="entry name" value="HTH_AraC-typ_CS"/>
</dbReference>
<evidence type="ECO:0000256" key="4">
    <source>
        <dbReference type="ARBA" id="ARBA00023163"/>
    </source>
</evidence>
<dbReference type="Gene3D" id="1.10.10.60">
    <property type="entry name" value="Homeodomain-like"/>
    <property type="match status" value="2"/>
</dbReference>
<evidence type="ECO:0000256" key="1">
    <source>
        <dbReference type="ARBA" id="ARBA00018672"/>
    </source>
</evidence>
<keyword evidence="2" id="KW-0805">Transcription regulation</keyword>
<dbReference type="InterPro" id="IPR020449">
    <property type="entry name" value="Tscrpt_reg_AraC-type_HTH"/>
</dbReference>
<evidence type="ECO:0000259" key="7">
    <source>
        <dbReference type="PROSITE" id="PS01124"/>
    </source>
</evidence>
<feature type="domain" description="HTH araC/xylS-type" evidence="7">
    <location>
        <begin position="263"/>
        <end position="362"/>
    </location>
</feature>
<dbReference type="InterPro" id="IPR011006">
    <property type="entry name" value="CheY-like_superfamily"/>
</dbReference>
<dbReference type="SUPFAM" id="SSF52172">
    <property type="entry name" value="CheY-like"/>
    <property type="match status" value="1"/>
</dbReference>
<dbReference type="Pfam" id="PF00072">
    <property type="entry name" value="Response_reg"/>
    <property type="match status" value="1"/>
</dbReference>
<evidence type="ECO:0000259" key="8">
    <source>
        <dbReference type="PROSITE" id="PS50110"/>
    </source>
</evidence>
<dbReference type="SMART" id="SM00342">
    <property type="entry name" value="HTH_ARAC"/>
    <property type="match status" value="1"/>
</dbReference>
<dbReference type="PROSITE" id="PS50110">
    <property type="entry name" value="RESPONSE_REGULATORY"/>
    <property type="match status" value="1"/>
</dbReference>
<evidence type="ECO:0000256" key="6">
    <source>
        <dbReference type="PROSITE-ProRule" id="PRU00169"/>
    </source>
</evidence>
<comment type="function">
    <text evidence="5">May play the central regulatory role in sporulation. It may be an element of the effector pathway responsible for the activation of sporulation genes in response to nutritional stress. Spo0A may act in concert with spo0H (a sigma factor) to control the expression of some genes that are critical to the sporulation process.</text>
</comment>
<evidence type="ECO:0000256" key="5">
    <source>
        <dbReference type="ARBA" id="ARBA00024867"/>
    </source>
</evidence>
<dbReference type="CDD" id="cd17536">
    <property type="entry name" value="REC_YesN-like"/>
    <property type="match status" value="1"/>
</dbReference>
<dbReference type="Proteomes" id="UP001314681">
    <property type="component" value="Unassembled WGS sequence"/>
</dbReference>
<keyword evidence="10" id="KW-1185">Reference proteome</keyword>